<dbReference type="RefSeq" id="WP_124682839.1">
    <property type="nucleotide sequence ID" value="NZ_CP033969.1"/>
</dbReference>
<evidence type="ECO:0000256" key="1">
    <source>
        <dbReference type="ARBA" id="ARBA00009981"/>
    </source>
</evidence>
<dbReference type="Gene3D" id="3.40.1620.10">
    <property type="entry name" value="YefM-like domain"/>
    <property type="match status" value="1"/>
</dbReference>
<organism evidence="3 4">
    <name type="scientific">Cupriavidus pauculus</name>
    <dbReference type="NCBI Taxonomy" id="82633"/>
    <lineage>
        <taxon>Bacteria</taxon>
        <taxon>Pseudomonadati</taxon>
        <taxon>Pseudomonadota</taxon>
        <taxon>Betaproteobacteria</taxon>
        <taxon>Burkholderiales</taxon>
        <taxon>Burkholderiaceae</taxon>
        <taxon>Cupriavidus</taxon>
    </lineage>
</organism>
<dbReference type="InterPro" id="IPR006442">
    <property type="entry name" value="Antitoxin_Phd/YefM"/>
</dbReference>
<evidence type="ECO:0000313" key="3">
    <source>
        <dbReference type="EMBL" id="AZG12956.1"/>
    </source>
</evidence>
<reference evidence="4" key="1">
    <citation type="submission" date="2018-11" db="EMBL/GenBank/DDBJ databases">
        <title>FDA dAtabase for Regulatory Grade micrObial Sequences (FDA-ARGOS): Supporting development and validation of Infectious Disease Dx tests.</title>
        <authorList>
            <person name="Goldberg B."/>
            <person name="Campos J."/>
            <person name="Tallon L."/>
            <person name="Sadzewicz L."/>
            <person name="Zhao X."/>
            <person name="Vavikolanu K."/>
            <person name="Mehta A."/>
            <person name="Aluvathingal J."/>
            <person name="Nadendla S."/>
            <person name="Geyer C."/>
            <person name="Nandy P."/>
            <person name="Yan Y."/>
            <person name="Sichtig H."/>
        </authorList>
    </citation>
    <scope>NUCLEOTIDE SEQUENCE [LARGE SCALE GENOMIC DNA]</scope>
    <source>
        <strain evidence="4">FDAARGOS_614</strain>
    </source>
</reference>
<evidence type="ECO:0000313" key="4">
    <source>
        <dbReference type="Proteomes" id="UP000270411"/>
    </source>
</evidence>
<evidence type="ECO:0000256" key="2">
    <source>
        <dbReference type="RuleBase" id="RU362080"/>
    </source>
</evidence>
<accession>A0A3G8GXH3</accession>
<dbReference type="Pfam" id="PF02604">
    <property type="entry name" value="PhdYeFM_antitox"/>
    <property type="match status" value="1"/>
</dbReference>
<dbReference type="SUPFAM" id="SSF143120">
    <property type="entry name" value="YefM-like"/>
    <property type="match status" value="1"/>
</dbReference>
<comment type="function">
    <text evidence="2">Antitoxin component of a type II toxin-antitoxin (TA) system.</text>
</comment>
<dbReference type="NCBIfam" id="TIGR01552">
    <property type="entry name" value="phd_fam"/>
    <property type="match status" value="1"/>
</dbReference>
<dbReference type="InterPro" id="IPR036165">
    <property type="entry name" value="YefM-like_sf"/>
</dbReference>
<dbReference type="AlphaFoldDB" id="A0A3G8GXH3"/>
<sequence>MLTVNMHDAKSQLSKLVEALETGNEQEVIIARNGKPAARLVPVQPAFSQRIGGGRAIFAGALEDLSLEQINASDDEVAAMFQGGTD</sequence>
<comment type="similarity">
    <text evidence="1 2">Belongs to the phD/YefM antitoxin family.</text>
</comment>
<dbReference type="KEGG" id="cpau:EHF44_05600"/>
<proteinExistence type="inferred from homology"/>
<dbReference type="EMBL" id="CP033969">
    <property type="protein sequence ID" value="AZG12956.1"/>
    <property type="molecule type" value="Genomic_DNA"/>
</dbReference>
<name>A0A3G8GXH3_9BURK</name>
<protein>
    <recommendedName>
        <fullName evidence="2">Antitoxin</fullName>
    </recommendedName>
</protein>
<dbReference type="OrthoDB" id="9800503at2"/>
<gene>
    <name evidence="3" type="ORF">EHF44_05600</name>
</gene>
<dbReference type="Proteomes" id="UP000270411">
    <property type="component" value="Chromosome 1"/>
</dbReference>